<gene>
    <name evidence="5" type="ORF">GOMPHAMPRED_005114</name>
</gene>
<dbReference type="Proteomes" id="UP000664169">
    <property type="component" value="Unassembled WGS sequence"/>
</dbReference>
<dbReference type="Pfam" id="PF01263">
    <property type="entry name" value="Aldose_epim"/>
    <property type="match status" value="1"/>
</dbReference>
<dbReference type="GO" id="GO:0006006">
    <property type="term" value="P:glucose metabolic process"/>
    <property type="evidence" value="ECO:0007669"/>
    <property type="project" value="TreeGrafter"/>
</dbReference>
<evidence type="ECO:0000313" key="6">
    <source>
        <dbReference type="Proteomes" id="UP000664169"/>
    </source>
</evidence>
<proteinExistence type="inferred from homology"/>
<dbReference type="GO" id="GO:0033499">
    <property type="term" value="P:galactose catabolic process via UDP-galactose, Leloir pathway"/>
    <property type="evidence" value="ECO:0007669"/>
    <property type="project" value="TreeGrafter"/>
</dbReference>
<evidence type="ECO:0008006" key="7">
    <source>
        <dbReference type="Google" id="ProtNLM"/>
    </source>
</evidence>
<dbReference type="PANTHER" id="PTHR10091:SF6">
    <property type="entry name" value="1-EPIMERASE, PUTATIVE (AFU_ORTHOLOGUE AFUA_3G13240)-RELATED"/>
    <property type="match status" value="1"/>
</dbReference>
<dbReference type="Gene3D" id="2.70.98.10">
    <property type="match status" value="1"/>
</dbReference>
<dbReference type="EMBL" id="CAJPDQ010000003">
    <property type="protein sequence ID" value="CAF9907468.1"/>
    <property type="molecule type" value="Genomic_DNA"/>
</dbReference>
<keyword evidence="6" id="KW-1185">Reference proteome</keyword>
<evidence type="ECO:0000256" key="1">
    <source>
        <dbReference type="ARBA" id="ARBA00006206"/>
    </source>
</evidence>
<keyword evidence="3" id="KW-0119">Carbohydrate metabolism</keyword>
<keyword evidence="2" id="KW-0413">Isomerase</keyword>
<dbReference type="GO" id="GO:0030246">
    <property type="term" value="F:carbohydrate binding"/>
    <property type="evidence" value="ECO:0007669"/>
    <property type="project" value="InterPro"/>
</dbReference>
<dbReference type="OrthoDB" id="274691at2759"/>
<evidence type="ECO:0000256" key="2">
    <source>
        <dbReference type="ARBA" id="ARBA00023235"/>
    </source>
</evidence>
<name>A0A8H3EN51_9LECA</name>
<accession>A0A8H3EN51</accession>
<dbReference type="PANTHER" id="PTHR10091">
    <property type="entry name" value="ALDOSE-1-EPIMERASE"/>
    <property type="match status" value="1"/>
</dbReference>
<comment type="similarity">
    <text evidence="1">Belongs to the aldose epimerase family.</text>
</comment>
<sequence length="398" mass="43954">MYPSIGLVALAISQVIAQTTLSQNPFQKYTLSVPDGSIKASFIAYGARITSLIVNDINNKPQDVVVGFDDPIDYIKNDQAKGYHNYFGPIVGRYANRIKNGTFTIDGVTSHIPENENSGHDTLHGGILGYDQRNWTVVAANTSSITFSLLDQGFEGFPGSVLTYATYTLTSKRWTSRLVSIPLDQPTPIMLANHVYWNLDAFTTGPKQNILNNTLYMPYSNRIIGIDNIEVPTGTLEAVAGGPYDYTTPKQLGVNNPNSHQCGFNCTGIDNAFIIDRPRYSAPESTDLPVLSLTSPATGIVMTIKTNQQSLQIYDCIGLNGTIPVKASQQHGKNGQKTYVEKNDCIVFETQQWIDGINHPEWSQLEYQIYRPETEPAVAYTTYDFSVIQQQQSGKGEL</sequence>
<evidence type="ECO:0000256" key="4">
    <source>
        <dbReference type="SAM" id="SignalP"/>
    </source>
</evidence>
<comment type="caution">
    <text evidence="5">The sequence shown here is derived from an EMBL/GenBank/DDBJ whole genome shotgun (WGS) entry which is preliminary data.</text>
</comment>
<dbReference type="AlphaFoldDB" id="A0A8H3EN51"/>
<dbReference type="InterPro" id="IPR008183">
    <property type="entry name" value="Aldose_1/G6P_1-epimerase"/>
</dbReference>
<dbReference type="InterPro" id="IPR014718">
    <property type="entry name" value="GH-type_carb-bd"/>
</dbReference>
<protein>
    <recommendedName>
        <fullName evidence="7">Aldose 1-epimerase</fullName>
    </recommendedName>
</protein>
<dbReference type="InterPro" id="IPR011013">
    <property type="entry name" value="Gal_mutarotase_sf_dom"/>
</dbReference>
<evidence type="ECO:0000256" key="3">
    <source>
        <dbReference type="ARBA" id="ARBA00023277"/>
    </source>
</evidence>
<dbReference type="CDD" id="cd09019">
    <property type="entry name" value="galactose_mutarotase_like"/>
    <property type="match status" value="1"/>
</dbReference>
<dbReference type="GO" id="GO:0004034">
    <property type="term" value="F:aldose 1-epimerase activity"/>
    <property type="evidence" value="ECO:0007669"/>
    <property type="project" value="TreeGrafter"/>
</dbReference>
<feature type="chain" id="PRO_5034180956" description="Aldose 1-epimerase" evidence="4">
    <location>
        <begin position="18"/>
        <end position="398"/>
    </location>
</feature>
<feature type="signal peptide" evidence="4">
    <location>
        <begin position="1"/>
        <end position="17"/>
    </location>
</feature>
<keyword evidence="4" id="KW-0732">Signal</keyword>
<reference evidence="5" key="1">
    <citation type="submission" date="2021-03" db="EMBL/GenBank/DDBJ databases">
        <authorList>
            <person name="Tagirdzhanova G."/>
        </authorList>
    </citation>
    <scope>NUCLEOTIDE SEQUENCE</scope>
</reference>
<dbReference type="SUPFAM" id="SSF74650">
    <property type="entry name" value="Galactose mutarotase-like"/>
    <property type="match status" value="1"/>
</dbReference>
<organism evidence="5 6">
    <name type="scientific">Gomphillus americanus</name>
    <dbReference type="NCBI Taxonomy" id="1940652"/>
    <lineage>
        <taxon>Eukaryota</taxon>
        <taxon>Fungi</taxon>
        <taxon>Dikarya</taxon>
        <taxon>Ascomycota</taxon>
        <taxon>Pezizomycotina</taxon>
        <taxon>Lecanoromycetes</taxon>
        <taxon>OSLEUM clade</taxon>
        <taxon>Ostropomycetidae</taxon>
        <taxon>Ostropales</taxon>
        <taxon>Graphidaceae</taxon>
        <taxon>Gomphilloideae</taxon>
        <taxon>Gomphillus</taxon>
    </lineage>
</organism>
<evidence type="ECO:0000313" key="5">
    <source>
        <dbReference type="EMBL" id="CAF9907468.1"/>
    </source>
</evidence>
<dbReference type="InterPro" id="IPR047215">
    <property type="entry name" value="Galactose_mutarotase-like"/>
</dbReference>